<accession>A0A644YQA5</accession>
<sequence>MPDELPEGADMPQALFLAGFDQLLLGYRKTDNPFLPPEHIKRVYNNTGIVFPTVLLHGRVLATWKRNGKTLEIKPFGKITAKDKKQIERKAVDNFGGAGVQWINN</sequence>
<dbReference type="EMBL" id="VSSQ01005885">
    <property type="protein sequence ID" value="MPM30775.1"/>
    <property type="molecule type" value="Genomic_DNA"/>
</dbReference>
<name>A0A644YQA5_9ZZZZ</name>
<dbReference type="PANTHER" id="PTHR38479">
    <property type="entry name" value="LMO0824 PROTEIN"/>
    <property type="match status" value="1"/>
</dbReference>
<organism evidence="1">
    <name type="scientific">bioreactor metagenome</name>
    <dbReference type="NCBI Taxonomy" id="1076179"/>
    <lineage>
        <taxon>unclassified sequences</taxon>
        <taxon>metagenomes</taxon>
        <taxon>ecological metagenomes</taxon>
    </lineage>
</organism>
<dbReference type="PANTHER" id="PTHR38479:SF2">
    <property type="entry name" value="WINGED HELIX DNA-BINDING DOMAIN-CONTAINING PROTEIN"/>
    <property type="match status" value="1"/>
</dbReference>
<evidence type="ECO:0008006" key="2">
    <source>
        <dbReference type="Google" id="ProtNLM"/>
    </source>
</evidence>
<gene>
    <name evidence="1" type="ORF">SDC9_77325</name>
</gene>
<evidence type="ECO:0000313" key="1">
    <source>
        <dbReference type="EMBL" id="MPM30775.1"/>
    </source>
</evidence>
<reference evidence="1" key="1">
    <citation type="submission" date="2019-08" db="EMBL/GenBank/DDBJ databases">
        <authorList>
            <person name="Kucharzyk K."/>
            <person name="Murdoch R.W."/>
            <person name="Higgins S."/>
            <person name="Loffler F."/>
        </authorList>
    </citation>
    <scope>NUCLEOTIDE SEQUENCE</scope>
</reference>
<dbReference type="Pfam" id="PF06224">
    <property type="entry name" value="AlkZ-like"/>
    <property type="match status" value="1"/>
</dbReference>
<proteinExistence type="predicted"/>
<dbReference type="InterPro" id="IPR009351">
    <property type="entry name" value="AlkZ-like"/>
</dbReference>
<dbReference type="AlphaFoldDB" id="A0A644YQA5"/>
<protein>
    <recommendedName>
        <fullName evidence="2">Winged helix DNA-binding domain-containing protein</fullName>
    </recommendedName>
</protein>
<comment type="caution">
    <text evidence="1">The sequence shown here is derived from an EMBL/GenBank/DDBJ whole genome shotgun (WGS) entry which is preliminary data.</text>
</comment>